<dbReference type="InterPro" id="IPR011992">
    <property type="entry name" value="EF-hand-dom_pair"/>
</dbReference>
<feature type="domain" description="EF-hand" evidence="2">
    <location>
        <begin position="88"/>
        <end position="104"/>
    </location>
</feature>
<dbReference type="EMBL" id="JBFOLJ010000005">
    <property type="protein sequence ID" value="KAL2538001.1"/>
    <property type="molecule type" value="Genomic_DNA"/>
</dbReference>
<dbReference type="AlphaFoldDB" id="A0ABD1VKW6"/>
<protein>
    <submittedName>
        <fullName evidence="3">Calcium-binding protein CML23</fullName>
    </submittedName>
</protein>
<proteinExistence type="predicted"/>
<dbReference type="SUPFAM" id="SSF47473">
    <property type="entry name" value="EF-hand"/>
    <property type="match status" value="1"/>
</dbReference>
<dbReference type="InterPro" id="IPR018247">
    <property type="entry name" value="EF_Hand_1_Ca_BS"/>
</dbReference>
<dbReference type="Pfam" id="PF13202">
    <property type="entry name" value="EF-hand_5"/>
    <property type="match status" value="2"/>
</dbReference>
<organism evidence="3 4">
    <name type="scientific">Forsythia ovata</name>
    <dbReference type="NCBI Taxonomy" id="205694"/>
    <lineage>
        <taxon>Eukaryota</taxon>
        <taxon>Viridiplantae</taxon>
        <taxon>Streptophyta</taxon>
        <taxon>Embryophyta</taxon>
        <taxon>Tracheophyta</taxon>
        <taxon>Spermatophyta</taxon>
        <taxon>Magnoliopsida</taxon>
        <taxon>eudicotyledons</taxon>
        <taxon>Gunneridae</taxon>
        <taxon>Pentapetalae</taxon>
        <taxon>asterids</taxon>
        <taxon>lamiids</taxon>
        <taxon>Lamiales</taxon>
        <taxon>Oleaceae</taxon>
        <taxon>Forsythieae</taxon>
        <taxon>Forsythia</taxon>
    </lineage>
</organism>
<keyword evidence="1" id="KW-0106">Calcium</keyword>
<evidence type="ECO:0000313" key="3">
    <source>
        <dbReference type="EMBL" id="KAL2538001.1"/>
    </source>
</evidence>
<evidence type="ECO:0000256" key="1">
    <source>
        <dbReference type="ARBA" id="ARBA00022837"/>
    </source>
</evidence>
<sequence length="120" mass="13044">MEAKTISTTRLALVPKANLNGDGQTVKNAVECSPQPSGWQEKISVVEVPVDGFTLCDKDGSISQDELQEAVLATGGWFSTWKSERGLKSADTNSDGVIDENEFSNPVEFERKQLGLRIVT</sequence>
<evidence type="ECO:0000259" key="2">
    <source>
        <dbReference type="Pfam" id="PF13202"/>
    </source>
</evidence>
<feature type="domain" description="EF-hand" evidence="2">
    <location>
        <begin position="57"/>
        <end position="69"/>
    </location>
</feature>
<dbReference type="InterPro" id="IPR002048">
    <property type="entry name" value="EF_hand_dom"/>
</dbReference>
<dbReference type="Gene3D" id="1.10.238.10">
    <property type="entry name" value="EF-hand"/>
    <property type="match status" value="1"/>
</dbReference>
<dbReference type="Proteomes" id="UP001604277">
    <property type="component" value="Unassembled WGS sequence"/>
</dbReference>
<dbReference type="PROSITE" id="PS00018">
    <property type="entry name" value="EF_HAND_1"/>
    <property type="match status" value="1"/>
</dbReference>
<comment type="caution">
    <text evidence="3">The sequence shown here is derived from an EMBL/GenBank/DDBJ whole genome shotgun (WGS) entry which is preliminary data.</text>
</comment>
<evidence type="ECO:0000313" key="4">
    <source>
        <dbReference type="Proteomes" id="UP001604277"/>
    </source>
</evidence>
<reference evidence="4" key="1">
    <citation type="submission" date="2024-07" db="EMBL/GenBank/DDBJ databases">
        <title>Two chromosome-level genome assemblies of Korean endemic species Abeliophyllum distichum and Forsythia ovata (Oleaceae).</title>
        <authorList>
            <person name="Jang H."/>
        </authorList>
    </citation>
    <scope>NUCLEOTIDE SEQUENCE [LARGE SCALE GENOMIC DNA]</scope>
</reference>
<keyword evidence="4" id="KW-1185">Reference proteome</keyword>
<name>A0ABD1VKW6_9LAMI</name>
<accession>A0ABD1VKW6</accession>
<gene>
    <name evidence="3" type="ORF">Fot_19392</name>
</gene>